<reference evidence="8" key="2">
    <citation type="submission" date="2025-08" db="UniProtKB">
        <authorList>
            <consortium name="Ensembl"/>
        </authorList>
    </citation>
    <scope>IDENTIFICATION</scope>
</reference>
<evidence type="ECO:0000256" key="1">
    <source>
        <dbReference type="ARBA" id="ARBA00004370"/>
    </source>
</evidence>
<dbReference type="SUPFAM" id="SSF48726">
    <property type="entry name" value="Immunoglobulin"/>
    <property type="match status" value="2"/>
</dbReference>
<evidence type="ECO:0000313" key="9">
    <source>
        <dbReference type="Proteomes" id="UP000265100"/>
    </source>
</evidence>
<evidence type="ECO:0000256" key="4">
    <source>
        <dbReference type="SAM" id="MobiDB-lite"/>
    </source>
</evidence>
<evidence type="ECO:0000259" key="7">
    <source>
        <dbReference type="PROSITE" id="PS50835"/>
    </source>
</evidence>
<dbReference type="Gene3D" id="2.60.40.10">
    <property type="entry name" value="Immunoglobulins"/>
    <property type="match status" value="2"/>
</dbReference>
<dbReference type="OMA" id="YPKENNI"/>
<evidence type="ECO:0000313" key="8">
    <source>
        <dbReference type="Ensembl" id="ENSACLP00000024403.1"/>
    </source>
</evidence>
<proteinExistence type="predicted"/>
<keyword evidence="6" id="KW-0732">Signal</keyword>
<dbReference type="PROSITE" id="PS51257">
    <property type="entry name" value="PROKAR_LIPOPROTEIN"/>
    <property type="match status" value="1"/>
</dbReference>
<keyword evidence="2 5" id="KW-0812">Transmembrane</keyword>
<feature type="transmembrane region" description="Helical" evidence="5">
    <location>
        <begin position="303"/>
        <end position="323"/>
    </location>
</feature>
<dbReference type="InterPro" id="IPR013106">
    <property type="entry name" value="Ig_V-set"/>
</dbReference>
<dbReference type="PANTHER" id="PTHR11860">
    <property type="entry name" value="POLYMERIC-IMMUNOGLOBULIN RECEPTOR"/>
    <property type="match status" value="1"/>
</dbReference>
<dbReference type="Ensembl" id="ENSACLT00000024987.2">
    <property type="protein sequence ID" value="ENSACLP00000024403.1"/>
    <property type="gene ID" value="ENSACLG00000016613.2"/>
</dbReference>
<evidence type="ECO:0000256" key="2">
    <source>
        <dbReference type="ARBA" id="ARBA00022692"/>
    </source>
</evidence>
<keyword evidence="5" id="KW-1133">Transmembrane helix</keyword>
<dbReference type="InterPro" id="IPR050671">
    <property type="entry name" value="CD300_family_receptors"/>
</dbReference>
<evidence type="ECO:0000256" key="6">
    <source>
        <dbReference type="SAM" id="SignalP"/>
    </source>
</evidence>
<keyword evidence="9" id="KW-1185">Reference proteome</keyword>
<dbReference type="GeneTree" id="ENSGT00720000109813"/>
<dbReference type="PANTHER" id="PTHR11860:SF87">
    <property type="entry name" value="CMRF35-LIKE MOLECULE 8"/>
    <property type="match status" value="1"/>
</dbReference>
<dbReference type="Bgee" id="ENSACLG00000016613">
    <property type="expression patterns" value="Expressed in spleen and 1 other cell type or tissue"/>
</dbReference>
<dbReference type="Pfam" id="PF07686">
    <property type="entry name" value="V-set"/>
    <property type="match status" value="1"/>
</dbReference>
<dbReference type="RefSeq" id="XP_026022465.1">
    <property type="nucleotide sequence ID" value="XM_026166680.1"/>
</dbReference>
<dbReference type="STRING" id="8154.ENSACLP00000024403"/>
<keyword evidence="3 5" id="KW-0472">Membrane</keyword>
<evidence type="ECO:0000256" key="3">
    <source>
        <dbReference type="ARBA" id="ARBA00023136"/>
    </source>
</evidence>
<dbReference type="SMART" id="SM00409">
    <property type="entry name" value="IG"/>
    <property type="match status" value="2"/>
</dbReference>
<dbReference type="InterPro" id="IPR003599">
    <property type="entry name" value="Ig_sub"/>
</dbReference>
<dbReference type="GO" id="GO:0004888">
    <property type="term" value="F:transmembrane signaling receptor activity"/>
    <property type="evidence" value="ECO:0007669"/>
    <property type="project" value="TreeGrafter"/>
</dbReference>
<dbReference type="InterPro" id="IPR013783">
    <property type="entry name" value="Ig-like_fold"/>
</dbReference>
<feature type="signal peptide" evidence="6">
    <location>
        <begin position="1"/>
        <end position="17"/>
    </location>
</feature>
<dbReference type="GeneID" id="113021867"/>
<feature type="domain" description="Ig-like" evidence="7">
    <location>
        <begin position="193"/>
        <end position="288"/>
    </location>
</feature>
<organism evidence="8 9">
    <name type="scientific">Astatotilapia calliptera</name>
    <name type="common">Eastern happy</name>
    <name type="synonym">Chromis callipterus</name>
    <dbReference type="NCBI Taxonomy" id="8154"/>
    <lineage>
        <taxon>Eukaryota</taxon>
        <taxon>Metazoa</taxon>
        <taxon>Chordata</taxon>
        <taxon>Craniata</taxon>
        <taxon>Vertebrata</taxon>
        <taxon>Euteleostomi</taxon>
        <taxon>Actinopterygii</taxon>
        <taxon>Neopterygii</taxon>
        <taxon>Teleostei</taxon>
        <taxon>Neoteleostei</taxon>
        <taxon>Acanthomorphata</taxon>
        <taxon>Ovalentaria</taxon>
        <taxon>Cichlomorphae</taxon>
        <taxon>Cichliformes</taxon>
        <taxon>Cichlidae</taxon>
        <taxon>African cichlids</taxon>
        <taxon>Pseudocrenilabrinae</taxon>
        <taxon>Haplochromini</taxon>
        <taxon>Astatotilapia</taxon>
    </lineage>
</organism>
<feature type="chain" id="PRO_5018008300" description="Ig-like domain-containing protein" evidence="6">
    <location>
        <begin position="18"/>
        <end position="446"/>
    </location>
</feature>
<dbReference type="InterPro" id="IPR036179">
    <property type="entry name" value="Ig-like_dom_sf"/>
</dbReference>
<evidence type="ECO:0000256" key="5">
    <source>
        <dbReference type="SAM" id="Phobius"/>
    </source>
</evidence>
<feature type="region of interest" description="Disordered" evidence="4">
    <location>
        <begin position="422"/>
        <end position="446"/>
    </location>
</feature>
<dbReference type="GO" id="GO:0005886">
    <property type="term" value="C:plasma membrane"/>
    <property type="evidence" value="ECO:0007669"/>
    <property type="project" value="TreeGrafter"/>
</dbReference>
<reference evidence="8" key="1">
    <citation type="submission" date="2018-05" db="EMBL/GenBank/DDBJ databases">
        <authorList>
            <person name="Datahose"/>
        </authorList>
    </citation>
    <scope>NUCLEOTIDE SEQUENCE</scope>
</reference>
<dbReference type="PROSITE" id="PS50835">
    <property type="entry name" value="IG_LIKE"/>
    <property type="match status" value="1"/>
</dbReference>
<dbReference type="InterPro" id="IPR007110">
    <property type="entry name" value="Ig-like_dom"/>
</dbReference>
<accession>A0A3P8Q4Y6</accession>
<reference evidence="8" key="3">
    <citation type="submission" date="2025-09" db="UniProtKB">
        <authorList>
            <consortium name="Ensembl"/>
        </authorList>
    </citation>
    <scope>IDENTIFICATION</scope>
</reference>
<protein>
    <recommendedName>
        <fullName evidence="7">Ig-like domain-containing protein</fullName>
    </recommendedName>
</protein>
<comment type="subcellular location">
    <subcellularLocation>
        <location evidence="1">Membrane</location>
    </subcellularLocation>
</comment>
<sequence length="446" mass="50244">MKLLLLLILSLMTGCELLSEEKICTKGWVEFTCNQNTTRKCQMTKASTTEQNTLRVIIKQHQTKNSSPDREELEFKIAKQCPKAFHQIAYRTAKTTIRCDYPEDKYKSWIKFFCKGEGFTCEDNLSTKSYPKSNRTFTPSNINHSFNMSISNVSSQDDGIYWCGIRSPEGIHHAALTKIKLSIKNIKSFTRSPAVGENFTYWCKYNQTLSNCTKFICKGEDPSICKPLVSTRDPNRNKRFWMNDNKEKKNITMTVREVTADDSGTYWCGAESTNEHRSNRFFNRLSLTVGPTASAESHGISDVGIVVIIITGLVFLVVFILVYRRISFSKCRGANAALQHAKELKDCTYEEIQERPQQPDQPENALTSIYVTASVPTDVAASPLYDCINFESCSDKAGGEALKRSSSACEYSTLTLSKCPTNPTITQPSRPAEETLCSVINEPEPK</sequence>
<dbReference type="OrthoDB" id="8959642at2759"/>
<dbReference type="Proteomes" id="UP000265100">
    <property type="component" value="Chromosome 5"/>
</dbReference>
<dbReference type="AlphaFoldDB" id="A0A3P8Q4Y6"/>
<name>A0A3P8Q4Y6_ASTCA</name>